<evidence type="ECO:0000313" key="4">
    <source>
        <dbReference type="Proteomes" id="UP000184267"/>
    </source>
</evidence>
<dbReference type="OMA" id="WFEKKVN"/>
<gene>
    <name evidence="3" type="ORF">TRAPUB_796</name>
</gene>
<accession>A0A1M2VL11</accession>
<feature type="transmembrane region" description="Helical" evidence="1">
    <location>
        <begin position="112"/>
        <end position="133"/>
    </location>
</feature>
<name>A0A1M2VL11_TRAPU</name>
<dbReference type="OrthoDB" id="202840at2759"/>
<dbReference type="InterPro" id="IPR004045">
    <property type="entry name" value="Glutathione_S-Trfase_N"/>
</dbReference>
<dbReference type="PANTHER" id="PTHR43968:SF6">
    <property type="entry name" value="GLUTATHIONE S-TRANSFERASE OMEGA"/>
    <property type="match status" value="1"/>
</dbReference>
<sequence length="252" mass="28588">MVQTKRITLYSAVDSPFPHRVRLALEEAKAKYDIIWIDLIEKPEWFEKKVNKTGGKVPTLIYGGGELHEDEEPSADAATLVESLVILEFLADTFPEAHLLSADPLLRARARLFYTFIETKLLAAFLGFIFATVSGEDMLTLLETIQSMLPPTGYVVGEWSIADAAVSPILLRWAHALENGLGMFTPETAKQSRDAFNSPRFDRLRKYLEDNVARPSMSKTYDREALEKTMVRRLERYRKTGVITSELRVPLH</sequence>
<dbReference type="InterPro" id="IPR036249">
    <property type="entry name" value="Thioredoxin-like_sf"/>
</dbReference>
<dbReference type="SUPFAM" id="SSF52833">
    <property type="entry name" value="Thioredoxin-like"/>
    <property type="match status" value="1"/>
</dbReference>
<evidence type="ECO:0000256" key="1">
    <source>
        <dbReference type="SAM" id="Phobius"/>
    </source>
</evidence>
<dbReference type="Gene3D" id="3.40.30.10">
    <property type="entry name" value="Glutaredoxin"/>
    <property type="match status" value="1"/>
</dbReference>
<dbReference type="GO" id="GO:0005737">
    <property type="term" value="C:cytoplasm"/>
    <property type="evidence" value="ECO:0007669"/>
    <property type="project" value="TreeGrafter"/>
</dbReference>
<evidence type="ECO:0000259" key="2">
    <source>
        <dbReference type="PROSITE" id="PS50404"/>
    </source>
</evidence>
<feature type="domain" description="GST N-terminal" evidence="2">
    <location>
        <begin position="5"/>
        <end position="98"/>
    </location>
</feature>
<dbReference type="SUPFAM" id="SSF47616">
    <property type="entry name" value="GST C-terminal domain-like"/>
    <property type="match status" value="1"/>
</dbReference>
<dbReference type="AlphaFoldDB" id="A0A1M2VL11"/>
<comment type="caution">
    <text evidence="3">The sequence shown here is derived from an EMBL/GenBank/DDBJ whole genome shotgun (WGS) entry which is preliminary data.</text>
</comment>
<dbReference type="STRING" id="154538.A0A1M2VL11"/>
<keyword evidence="1" id="KW-1133">Transmembrane helix</keyword>
<dbReference type="PROSITE" id="PS50404">
    <property type="entry name" value="GST_NTER"/>
    <property type="match status" value="1"/>
</dbReference>
<organism evidence="3 4">
    <name type="scientific">Trametes pubescens</name>
    <name type="common">White-rot fungus</name>
    <dbReference type="NCBI Taxonomy" id="154538"/>
    <lineage>
        <taxon>Eukaryota</taxon>
        <taxon>Fungi</taxon>
        <taxon>Dikarya</taxon>
        <taxon>Basidiomycota</taxon>
        <taxon>Agaricomycotina</taxon>
        <taxon>Agaricomycetes</taxon>
        <taxon>Polyporales</taxon>
        <taxon>Polyporaceae</taxon>
        <taxon>Trametes</taxon>
    </lineage>
</organism>
<dbReference type="PANTHER" id="PTHR43968">
    <property type="match status" value="1"/>
</dbReference>
<protein>
    <recommendedName>
        <fullName evidence="2">GST N-terminal domain-containing protein</fullName>
    </recommendedName>
</protein>
<keyword evidence="1" id="KW-0812">Transmembrane</keyword>
<dbReference type="InterPro" id="IPR050983">
    <property type="entry name" value="GST_Omega/HSP26"/>
</dbReference>
<dbReference type="InterPro" id="IPR036282">
    <property type="entry name" value="Glutathione-S-Trfase_C_sf"/>
</dbReference>
<dbReference type="SFLD" id="SFLDS00019">
    <property type="entry name" value="Glutathione_Transferase_(cytos"/>
    <property type="match status" value="1"/>
</dbReference>
<reference evidence="3 4" key="1">
    <citation type="submission" date="2016-10" db="EMBL/GenBank/DDBJ databases">
        <title>Genome sequence of the basidiomycete white-rot fungus Trametes pubescens.</title>
        <authorList>
            <person name="Makela M.R."/>
            <person name="Granchi Z."/>
            <person name="Peng M."/>
            <person name="De Vries R.P."/>
            <person name="Grigoriev I."/>
            <person name="Riley R."/>
            <person name="Hilden K."/>
        </authorList>
    </citation>
    <scope>NUCLEOTIDE SEQUENCE [LARGE SCALE GENOMIC DNA]</scope>
    <source>
        <strain evidence="3 4">FBCC735</strain>
    </source>
</reference>
<dbReference type="Proteomes" id="UP000184267">
    <property type="component" value="Unassembled WGS sequence"/>
</dbReference>
<evidence type="ECO:0000313" key="3">
    <source>
        <dbReference type="EMBL" id="OJT08257.1"/>
    </source>
</evidence>
<dbReference type="EMBL" id="MNAD01001066">
    <property type="protein sequence ID" value="OJT08257.1"/>
    <property type="molecule type" value="Genomic_DNA"/>
</dbReference>
<keyword evidence="4" id="KW-1185">Reference proteome</keyword>
<keyword evidence="1" id="KW-0472">Membrane</keyword>
<dbReference type="Pfam" id="PF13409">
    <property type="entry name" value="GST_N_2"/>
    <property type="match status" value="1"/>
</dbReference>
<dbReference type="Gene3D" id="1.20.1050.10">
    <property type="match status" value="1"/>
</dbReference>
<dbReference type="InterPro" id="IPR040079">
    <property type="entry name" value="Glutathione_S-Trfase"/>
</dbReference>
<proteinExistence type="predicted"/>
<dbReference type="SFLD" id="SFLDG00358">
    <property type="entry name" value="Main_(cytGST)"/>
    <property type="match status" value="1"/>
</dbReference>
<dbReference type="CDD" id="cd00570">
    <property type="entry name" value="GST_N_family"/>
    <property type="match status" value="1"/>
</dbReference>